<sequence>MGRSRGSHTRDNNKARLPQVPKNMKSDGYDTEYSREFADGEDLEAQARAQAAGIRQSDMNSKK</sequence>
<dbReference type="Pfam" id="PF14151">
    <property type="entry name" value="YfhD"/>
    <property type="match status" value="1"/>
</dbReference>
<accession>A0ABS2QYC3</accession>
<dbReference type="EMBL" id="JAFBFC010000006">
    <property type="protein sequence ID" value="MBM7704417.1"/>
    <property type="molecule type" value="Genomic_DNA"/>
</dbReference>
<protein>
    <recommendedName>
        <fullName evidence="4">YfhD family protein</fullName>
    </recommendedName>
</protein>
<evidence type="ECO:0000256" key="1">
    <source>
        <dbReference type="SAM" id="MobiDB-lite"/>
    </source>
</evidence>
<feature type="compositionally biased region" description="Basic and acidic residues" evidence="1">
    <location>
        <begin position="24"/>
        <end position="38"/>
    </location>
</feature>
<dbReference type="RefSeq" id="WP_205188411.1">
    <property type="nucleotide sequence ID" value="NZ_JAFBFC010000006.1"/>
</dbReference>
<keyword evidence="3" id="KW-1185">Reference proteome</keyword>
<dbReference type="InterPro" id="IPR025435">
    <property type="entry name" value="YfhD-like"/>
</dbReference>
<proteinExistence type="predicted"/>
<name>A0ABS2QYC3_9BACI</name>
<comment type="caution">
    <text evidence="2">The sequence shown here is derived from an EMBL/GenBank/DDBJ whole genome shotgun (WGS) entry which is preliminary data.</text>
</comment>
<gene>
    <name evidence="2" type="ORF">JOC83_003272</name>
</gene>
<evidence type="ECO:0000313" key="3">
    <source>
        <dbReference type="Proteomes" id="UP000809829"/>
    </source>
</evidence>
<evidence type="ECO:0008006" key="4">
    <source>
        <dbReference type="Google" id="ProtNLM"/>
    </source>
</evidence>
<feature type="region of interest" description="Disordered" evidence="1">
    <location>
        <begin position="1"/>
        <end position="63"/>
    </location>
</feature>
<evidence type="ECO:0000313" key="2">
    <source>
        <dbReference type="EMBL" id="MBM7704417.1"/>
    </source>
</evidence>
<organism evidence="2 3">
    <name type="scientific">Priestia iocasae</name>
    <dbReference type="NCBI Taxonomy" id="2291674"/>
    <lineage>
        <taxon>Bacteria</taxon>
        <taxon>Bacillati</taxon>
        <taxon>Bacillota</taxon>
        <taxon>Bacilli</taxon>
        <taxon>Bacillales</taxon>
        <taxon>Bacillaceae</taxon>
        <taxon>Priestia</taxon>
    </lineage>
</organism>
<dbReference type="Proteomes" id="UP000809829">
    <property type="component" value="Unassembled WGS sequence"/>
</dbReference>
<reference evidence="2 3" key="1">
    <citation type="submission" date="2021-01" db="EMBL/GenBank/DDBJ databases">
        <title>Genomic Encyclopedia of Type Strains, Phase IV (KMG-IV): sequencing the most valuable type-strain genomes for metagenomic binning, comparative biology and taxonomic classification.</title>
        <authorList>
            <person name="Goeker M."/>
        </authorList>
    </citation>
    <scope>NUCLEOTIDE SEQUENCE [LARGE SCALE GENOMIC DNA]</scope>
    <source>
        <strain evidence="2 3">DSM 104297</strain>
    </source>
</reference>